<proteinExistence type="predicted"/>
<evidence type="ECO:0000313" key="2">
    <source>
        <dbReference type="EMBL" id="MEE2040162.1"/>
    </source>
</evidence>
<gene>
    <name evidence="2" type="ORF">Q8791_23375</name>
</gene>
<feature type="region of interest" description="Disordered" evidence="1">
    <location>
        <begin position="73"/>
        <end position="102"/>
    </location>
</feature>
<reference evidence="2 3" key="1">
    <citation type="submission" date="2023-08" db="EMBL/GenBank/DDBJ databases">
        <authorList>
            <person name="Girao M."/>
            <person name="Carvalho M.F."/>
        </authorList>
    </citation>
    <scope>NUCLEOTIDE SEQUENCE [LARGE SCALE GENOMIC DNA]</scope>
    <source>
        <strain evidence="2 3">CT-R113</strain>
    </source>
</reference>
<sequence length="102" mass="11826">MRAPTHRAPPLVRVTMDGVRLFAYLLEWVGQDGEKARVWWVEQYAGEPYQWRAVEADLPRDSVELLEGQAYAQVPQSAGGVREPEREEDTRTWRQQSRGDRS</sequence>
<keyword evidence="3" id="KW-1185">Reference proteome</keyword>
<evidence type="ECO:0000313" key="3">
    <source>
        <dbReference type="Proteomes" id="UP001356095"/>
    </source>
</evidence>
<feature type="compositionally biased region" description="Basic and acidic residues" evidence="1">
    <location>
        <begin position="82"/>
        <end position="102"/>
    </location>
</feature>
<dbReference type="RefSeq" id="WP_330093932.1">
    <property type="nucleotide sequence ID" value="NZ_JAUZMY010000026.1"/>
</dbReference>
<accession>A0ABU7KDQ2</accession>
<name>A0ABU7KDQ2_9ACTN</name>
<dbReference type="EMBL" id="JAUZMY010000026">
    <property type="protein sequence ID" value="MEE2040162.1"/>
    <property type="molecule type" value="Genomic_DNA"/>
</dbReference>
<evidence type="ECO:0000256" key="1">
    <source>
        <dbReference type="SAM" id="MobiDB-lite"/>
    </source>
</evidence>
<comment type="caution">
    <text evidence="2">The sequence shown here is derived from an EMBL/GenBank/DDBJ whole genome shotgun (WGS) entry which is preliminary data.</text>
</comment>
<organism evidence="2 3">
    <name type="scientific">Nocardiopsis codii</name>
    <dbReference type="NCBI Taxonomy" id="3065942"/>
    <lineage>
        <taxon>Bacteria</taxon>
        <taxon>Bacillati</taxon>
        <taxon>Actinomycetota</taxon>
        <taxon>Actinomycetes</taxon>
        <taxon>Streptosporangiales</taxon>
        <taxon>Nocardiopsidaceae</taxon>
        <taxon>Nocardiopsis</taxon>
    </lineage>
</organism>
<dbReference type="Proteomes" id="UP001356095">
    <property type="component" value="Unassembled WGS sequence"/>
</dbReference>
<protein>
    <submittedName>
        <fullName evidence="2">Uncharacterized protein</fullName>
    </submittedName>
</protein>